<sequence>MKTKKIFITILFVTVVGCAAGLHESSLPNAQVKAGAIRVTTCNTGDLGGHKRLKTTELADFLKKWCSADILFLQEIRGEEETEIIADALKMKHKLFLNNNQKKNGIAIVSRFPMENPDHIYFKSSPRGYGAILAYATINNVMIQLVSVHFDRNDNVKSRDGSVEVTPKSALRFLKEEVFGDTVRSRSAEELIQWLKQKGELNMIVGGDFNTIPASRAINTLKSLLKDAMERSVVGFGGTYTRLSGPLPARIDFIFHSPELKCLEASIIRKSPGDHYPVTALFKLPQE</sequence>
<feature type="signal peptide" evidence="1">
    <location>
        <begin position="1"/>
        <end position="19"/>
    </location>
</feature>
<dbReference type="PROSITE" id="PS51257">
    <property type="entry name" value="PROKAR_LIPOPROTEIN"/>
    <property type="match status" value="1"/>
</dbReference>
<dbReference type="GO" id="GO:0006506">
    <property type="term" value="P:GPI anchor biosynthetic process"/>
    <property type="evidence" value="ECO:0007669"/>
    <property type="project" value="TreeGrafter"/>
</dbReference>
<dbReference type="Proteomes" id="UP000191931">
    <property type="component" value="Unassembled WGS sequence"/>
</dbReference>
<evidence type="ECO:0000313" key="3">
    <source>
        <dbReference type="EMBL" id="SLM30458.1"/>
    </source>
</evidence>
<dbReference type="InterPro" id="IPR036691">
    <property type="entry name" value="Endo/exonu/phosph_ase_sf"/>
</dbReference>
<organism evidence="3 4">
    <name type="scientific">Desulfamplus magnetovallimortis</name>
    <dbReference type="NCBI Taxonomy" id="1246637"/>
    <lineage>
        <taxon>Bacteria</taxon>
        <taxon>Pseudomonadati</taxon>
        <taxon>Thermodesulfobacteriota</taxon>
        <taxon>Desulfobacteria</taxon>
        <taxon>Desulfobacterales</taxon>
        <taxon>Desulfobacteraceae</taxon>
        <taxon>Desulfamplus</taxon>
    </lineage>
</organism>
<dbReference type="Gene3D" id="3.60.10.10">
    <property type="entry name" value="Endonuclease/exonuclease/phosphatase"/>
    <property type="match status" value="1"/>
</dbReference>
<dbReference type="PANTHER" id="PTHR14859">
    <property type="entry name" value="CALCOFLUOR WHITE HYPERSENSITIVE PROTEIN PRECURSOR"/>
    <property type="match status" value="1"/>
</dbReference>
<keyword evidence="3" id="KW-0540">Nuclease</keyword>
<keyword evidence="3" id="KW-0255">Endonuclease</keyword>
<name>A0A1W1HDK1_9BACT</name>
<dbReference type="RefSeq" id="WP_186441683.1">
    <property type="nucleotide sequence ID" value="NZ_LT828561.1"/>
</dbReference>
<dbReference type="InterPro" id="IPR051916">
    <property type="entry name" value="GPI-anchor_lipid_remodeler"/>
</dbReference>
<dbReference type="PANTHER" id="PTHR14859:SF1">
    <property type="entry name" value="PGAP2-INTERACTING PROTEIN"/>
    <property type="match status" value="1"/>
</dbReference>
<evidence type="ECO:0000313" key="4">
    <source>
        <dbReference type="Proteomes" id="UP000191931"/>
    </source>
</evidence>
<dbReference type="GO" id="GO:0004527">
    <property type="term" value="F:exonuclease activity"/>
    <property type="evidence" value="ECO:0007669"/>
    <property type="project" value="UniProtKB-KW"/>
</dbReference>
<dbReference type="InterPro" id="IPR005135">
    <property type="entry name" value="Endo/exonuclease/phosphatase"/>
</dbReference>
<proteinExistence type="predicted"/>
<evidence type="ECO:0000259" key="2">
    <source>
        <dbReference type="Pfam" id="PF03372"/>
    </source>
</evidence>
<protein>
    <submittedName>
        <fullName evidence="3">Putative Endonuclease/exonuclease/phosphatase family protein</fullName>
    </submittedName>
</protein>
<dbReference type="GO" id="GO:0016020">
    <property type="term" value="C:membrane"/>
    <property type="evidence" value="ECO:0007669"/>
    <property type="project" value="GOC"/>
</dbReference>
<keyword evidence="3" id="KW-0269">Exonuclease</keyword>
<feature type="chain" id="PRO_5013365999" evidence="1">
    <location>
        <begin position="20"/>
        <end position="287"/>
    </location>
</feature>
<keyword evidence="4" id="KW-1185">Reference proteome</keyword>
<gene>
    <name evidence="3" type="ORF">MTBBW1_2270009</name>
</gene>
<dbReference type="AlphaFoldDB" id="A0A1W1HDK1"/>
<dbReference type="EMBL" id="FWEV01000143">
    <property type="protein sequence ID" value="SLM30458.1"/>
    <property type="molecule type" value="Genomic_DNA"/>
</dbReference>
<evidence type="ECO:0000256" key="1">
    <source>
        <dbReference type="SAM" id="SignalP"/>
    </source>
</evidence>
<keyword evidence="3" id="KW-0378">Hydrolase</keyword>
<feature type="domain" description="Endonuclease/exonuclease/phosphatase" evidence="2">
    <location>
        <begin position="53"/>
        <end position="275"/>
    </location>
</feature>
<dbReference type="Pfam" id="PF03372">
    <property type="entry name" value="Exo_endo_phos"/>
    <property type="match status" value="1"/>
</dbReference>
<dbReference type="SUPFAM" id="SSF56219">
    <property type="entry name" value="DNase I-like"/>
    <property type="match status" value="1"/>
</dbReference>
<dbReference type="STRING" id="1246637.MTBBW1_2270009"/>
<accession>A0A1W1HDK1</accession>
<dbReference type="GO" id="GO:0004519">
    <property type="term" value="F:endonuclease activity"/>
    <property type="evidence" value="ECO:0007669"/>
    <property type="project" value="UniProtKB-KW"/>
</dbReference>
<reference evidence="3 4" key="1">
    <citation type="submission" date="2017-03" db="EMBL/GenBank/DDBJ databases">
        <authorList>
            <person name="Afonso C.L."/>
            <person name="Miller P.J."/>
            <person name="Scott M.A."/>
            <person name="Spackman E."/>
            <person name="Goraichik I."/>
            <person name="Dimitrov K.M."/>
            <person name="Suarez D.L."/>
            <person name="Swayne D.E."/>
        </authorList>
    </citation>
    <scope>NUCLEOTIDE SEQUENCE [LARGE SCALE GENOMIC DNA]</scope>
    <source>
        <strain evidence="3">PRJEB14757</strain>
    </source>
</reference>
<keyword evidence="1" id="KW-0732">Signal</keyword>